<dbReference type="STRING" id="139420.A0A371DBR1"/>
<feature type="region of interest" description="Disordered" evidence="1">
    <location>
        <begin position="182"/>
        <end position="248"/>
    </location>
</feature>
<dbReference type="PANTHER" id="PTHR39472">
    <property type="entry name" value="EXPRESSED PROTEIN"/>
    <property type="match status" value="1"/>
</dbReference>
<feature type="compositionally biased region" description="Low complexity" evidence="1">
    <location>
        <begin position="333"/>
        <end position="343"/>
    </location>
</feature>
<dbReference type="EMBL" id="KZ857402">
    <property type="protein sequence ID" value="RDX49892.1"/>
    <property type="molecule type" value="Genomic_DNA"/>
</dbReference>
<reference evidence="2 3" key="1">
    <citation type="journal article" date="2018" name="Biotechnol. Biofuels">
        <title>Integrative visual omics of the white-rot fungus Polyporus brumalis exposes the biotechnological potential of its oxidative enzymes for delignifying raw plant biomass.</title>
        <authorList>
            <person name="Miyauchi S."/>
            <person name="Rancon A."/>
            <person name="Drula E."/>
            <person name="Hage H."/>
            <person name="Chaduli D."/>
            <person name="Favel A."/>
            <person name="Grisel S."/>
            <person name="Henrissat B."/>
            <person name="Herpoel-Gimbert I."/>
            <person name="Ruiz-Duenas F.J."/>
            <person name="Chevret D."/>
            <person name="Hainaut M."/>
            <person name="Lin J."/>
            <person name="Wang M."/>
            <person name="Pangilinan J."/>
            <person name="Lipzen A."/>
            <person name="Lesage-Meessen L."/>
            <person name="Navarro D."/>
            <person name="Riley R."/>
            <person name="Grigoriev I.V."/>
            <person name="Zhou S."/>
            <person name="Raouche S."/>
            <person name="Rosso M.N."/>
        </authorList>
    </citation>
    <scope>NUCLEOTIDE SEQUENCE [LARGE SCALE GENOMIC DNA]</scope>
    <source>
        <strain evidence="2 3">BRFM 1820</strain>
    </source>
</reference>
<proteinExistence type="predicted"/>
<dbReference type="PANTHER" id="PTHR39472:SF1">
    <property type="entry name" value="EXPRESSED PROTEIN"/>
    <property type="match status" value="1"/>
</dbReference>
<keyword evidence="3" id="KW-1185">Reference proteome</keyword>
<feature type="compositionally biased region" description="Basic and acidic residues" evidence="1">
    <location>
        <begin position="319"/>
        <end position="328"/>
    </location>
</feature>
<sequence>MDPNGDPDVLRVWSLLSEVSEQLSQNRSSAVNLHALADGAKAQAIHSQTGFVLRRFNLDKPKEVYDAELERMNAAMSAENLTLLNDNRQLSALIREYEQTLESIMETFRTRAHEVQQRELALMRQYESVIVQRESEALEESLVINNARSESLARIGRMLRAMLRRLGGEDVRVYEAHQAHTEAMAAGRSREASSSSQPAPDRREASRDAEGNGHDKGKGRMDETQDEAGADSPDADADIVEEEDDPEKRLAAAEWALERESELCRLEKENEQLRALVAGLHNAAASTSASERAAAPPPLTHRSTESSSSAIPDNPNGEGEARGSDEHSAFSTLPRQQQQRLLGGRPGTVGPFGTYKKSTILRVDNR</sequence>
<organism evidence="2 3">
    <name type="scientific">Lentinus brumalis</name>
    <dbReference type="NCBI Taxonomy" id="2498619"/>
    <lineage>
        <taxon>Eukaryota</taxon>
        <taxon>Fungi</taxon>
        <taxon>Dikarya</taxon>
        <taxon>Basidiomycota</taxon>
        <taxon>Agaricomycotina</taxon>
        <taxon>Agaricomycetes</taxon>
        <taxon>Polyporales</taxon>
        <taxon>Polyporaceae</taxon>
        <taxon>Lentinus</taxon>
    </lineage>
</organism>
<evidence type="ECO:0000256" key="1">
    <source>
        <dbReference type="SAM" id="MobiDB-lite"/>
    </source>
</evidence>
<dbReference type="AlphaFoldDB" id="A0A371DBR1"/>
<feature type="compositionally biased region" description="Basic and acidic residues" evidence="1">
    <location>
        <begin position="200"/>
        <end position="223"/>
    </location>
</feature>
<feature type="compositionally biased region" description="Low complexity" evidence="1">
    <location>
        <begin position="283"/>
        <end position="294"/>
    </location>
</feature>
<protein>
    <submittedName>
        <fullName evidence="2">Uncharacterized protein</fullName>
    </submittedName>
</protein>
<feature type="compositionally biased region" description="Low complexity" evidence="1">
    <location>
        <begin position="182"/>
        <end position="199"/>
    </location>
</feature>
<feature type="compositionally biased region" description="Acidic residues" evidence="1">
    <location>
        <begin position="224"/>
        <end position="245"/>
    </location>
</feature>
<gene>
    <name evidence="2" type="ORF">OH76DRAFT_1482708</name>
</gene>
<dbReference type="Proteomes" id="UP000256964">
    <property type="component" value="Unassembled WGS sequence"/>
</dbReference>
<feature type="region of interest" description="Disordered" evidence="1">
    <location>
        <begin position="283"/>
        <end position="366"/>
    </location>
</feature>
<name>A0A371DBR1_9APHY</name>
<evidence type="ECO:0000313" key="2">
    <source>
        <dbReference type="EMBL" id="RDX49892.1"/>
    </source>
</evidence>
<accession>A0A371DBR1</accession>
<dbReference type="OrthoDB" id="21214at2759"/>
<evidence type="ECO:0000313" key="3">
    <source>
        <dbReference type="Proteomes" id="UP000256964"/>
    </source>
</evidence>